<proteinExistence type="predicted"/>
<dbReference type="NCBIfam" id="TIGR04183">
    <property type="entry name" value="Por_Secre_tail"/>
    <property type="match status" value="1"/>
</dbReference>
<dbReference type="Pfam" id="PF18962">
    <property type="entry name" value="Por_Secre_tail"/>
    <property type="match status" value="1"/>
</dbReference>
<comment type="caution">
    <text evidence="3">The sequence shown here is derived from an EMBL/GenBank/DDBJ whole genome shotgun (WGS) entry which is preliminary data.</text>
</comment>
<dbReference type="OrthoDB" id="1488710at2"/>
<feature type="chain" id="PRO_5016275197" evidence="1">
    <location>
        <begin position="22"/>
        <end position="498"/>
    </location>
</feature>
<evidence type="ECO:0000313" key="3">
    <source>
        <dbReference type="EMBL" id="PWJ44588.1"/>
    </source>
</evidence>
<sequence length="498" mass="56479">MKKIVLLTLGICTLLLNTTLAQRITVNGNEFRVNNRKIFLNGINSPWQNDPYYRIDFLDTDHFSLSFWQDEFLKMQNNKVNCVRIWVHGRGNNTPQYDNNGYVLSPSSRFYSHLDAVLNEAQKRNIYVILTMWSFDMVLKAGNGQPGSTKYTLHRNVIRDTNKLTSYVDNFLGPVVARYKNNPYVLGYDIINEPEHMWENQNNLVDGTINRNNTIRFIARCAAKIHTASNYKNLTTVGSKWIIYNSSRYNNYGVNHDGDNYTGSALKAQYNHGGAYLDFYSMHWYQWQSTGAPFGEQASALYPNVNKPIVIGEFPGTDLPNNTCGCTCTSPGGACDFNVKLKDVYNKVKTNGFAGITAWRNGTEDDGFGKSAKIYEATRSFANNFPNLVYPSLSASNSRNQLFIDERGTDLTVENYVVYPNPSDDGYFNIEMNLKVETAISIQVFDGLGKLVFENSYDEVSAGIHHFDFDLAEANVSKGIYYLKLITDNGHEIMKIVF</sequence>
<dbReference type="PANTHER" id="PTHR37398">
    <property type="entry name" value="ENDO-BETA-1,4-MANNANASE"/>
    <property type="match status" value="1"/>
</dbReference>
<dbReference type="Gene3D" id="3.20.20.80">
    <property type="entry name" value="Glycosidases"/>
    <property type="match status" value="1"/>
</dbReference>
<dbReference type="Proteomes" id="UP000245535">
    <property type="component" value="Unassembled WGS sequence"/>
</dbReference>
<gene>
    <name evidence="3" type="ORF">BC781_101959</name>
</gene>
<dbReference type="PANTHER" id="PTHR37398:SF3">
    <property type="entry name" value="GLYCOSIDE HYDROLASE FAMILY 5 DOMAIN-CONTAINING PROTEIN"/>
    <property type="match status" value="1"/>
</dbReference>
<dbReference type="InterPro" id="IPR017853">
    <property type="entry name" value="GH"/>
</dbReference>
<accession>A0A315ZIE0</accession>
<evidence type="ECO:0000256" key="1">
    <source>
        <dbReference type="SAM" id="SignalP"/>
    </source>
</evidence>
<evidence type="ECO:0000313" key="4">
    <source>
        <dbReference type="Proteomes" id="UP000245535"/>
    </source>
</evidence>
<evidence type="ECO:0000259" key="2">
    <source>
        <dbReference type="Pfam" id="PF18962"/>
    </source>
</evidence>
<feature type="domain" description="Secretion system C-terminal sorting" evidence="2">
    <location>
        <begin position="418"/>
        <end position="497"/>
    </location>
</feature>
<dbReference type="InterPro" id="IPR026444">
    <property type="entry name" value="Secre_tail"/>
</dbReference>
<feature type="signal peptide" evidence="1">
    <location>
        <begin position="1"/>
        <end position="21"/>
    </location>
</feature>
<keyword evidence="1" id="KW-0732">Signal</keyword>
<dbReference type="AlphaFoldDB" id="A0A315ZIE0"/>
<dbReference type="RefSeq" id="WP_109616071.1">
    <property type="nucleotide sequence ID" value="NZ_QGDO01000001.1"/>
</dbReference>
<keyword evidence="4" id="KW-1185">Reference proteome</keyword>
<protein>
    <submittedName>
        <fullName evidence="3">Putative secreted protein (Por secretion system target)</fullName>
    </submittedName>
</protein>
<organism evidence="3 4">
    <name type="scientific">Sediminitomix flava</name>
    <dbReference type="NCBI Taxonomy" id="379075"/>
    <lineage>
        <taxon>Bacteria</taxon>
        <taxon>Pseudomonadati</taxon>
        <taxon>Bacteroidota</taxon>
        <taxon>Cytophagia</taxon>
        <taxon>Cytophagales</taxon>
        <taxon>Flammeovirgaceae</taxon>
        <taxon>Sediminitomix</taxon>
    </lineage>
</organism>
<dbReference type="EMBL" id="QGDO01000001">
    <property type="protein sequence ID" value="PWJ44588.1"/>
    <property type="molecule type" value="Genomic_DNA"/>
</dbReference>
<reference evidence="3 4" key="1">
    <citation type="submission" date="2018-03" db="EMBL/GenBank/DDBJ databases">
        <title>Genomic Encyclopedia of Archaeal and Bacterial Type Strains, Phase II (KMG-II): from individual species to whole genera.</title>
        <authorList>
            <person name="Goeker M."/>
        </authorList>
    </citation>
    <scope>NUCLEOTIDE SEQUENCE [LARGE SCALE GENOMIC DNA]</scope>
    <source>
        <strain evidence="3 4">DSM 28229</strain>
    </source>
</reference>
<dbReference type="SUPFAM" id="SSF51445">
    <property type="entry name" value="(Trans)glycosidases"/>
    <property type="match status" value="1"/>
</dbReference>
<name>A0A315ZIE0_SEDFL</name>